<dbReference type="GO" id="GO:0006631">
    <property type="term" value="P:fatty acid metabolic process"/>
    <property type="evidence" value="ECO:0007669"/>
    <property type="project" value="UniProtKB-KW"/>
</dbReference>
<organism evidence="13">
    <name type="scientific">Photinus pyralis</name>
    <name type="common">Common eastern firefly</name>
    <name type="synonym">Lampyris pyralis</name>
    <dbReference type="NCBI Taxonomy" id="7054"/>
    <lineage>
        <taxon>Eukaryota</taxon>
        <taxon>Metazoa</taxon>
        <taxon>Ecdysozoa</taxon>
        <taxon>Arthropoda</taxon>
        <taxon>Hexapoda</taxon>
        <taxon>Insecta</taxon>
        <taxon>Pterygota</taxon>
        <taxon>Neoptera</taxon>
        <taxon>Endopterygota</taxon>
        <taxon>Coleoptera</taxon>
        <taxon>Polyphaga</taxon>
        <taxon>Elateriformia</taxon>
        <taxon>Elateroidea</taxon>
        <taxon>Lampyridae</taxon>
        <taxon>Lampyrinae</taxon>
        <taxon>Photinus</taxon>
    </lineage>
</organism>
<feature type="chain" id="PRO_5033289660" description="palmitoyl-protein hydrolase" evidence="11">
    <location>
        <begin position="26"/>
        <end position="246"/>
    </location>
</feature>
<sequence>MRKQFLGNFAVIMGNVLTTIRSLAATSDMAAPVVIAASGNQTGTLIFLHGLGDTGHGWASAIAGIRPQSVKVICPTAPTMPVTLNAGFRMPSWFDLKALDVGSAEDDEGILQASQNIHSMIESEVKSGIPPNRIVLGGFSQGGALALYSALTYPEKLAGVVALSCWLPLRKNFPAAQKCPNDLPVLQCHGDCDPVVPYKWGQMTASLLKNLVKGPEFKSYRGLMHTSSDDELQDVKEFIHRNIASQ</sequence>
<evidence type="ECO:0000313" key="15">
    <source>
        <dbReference type="Proteomes" id="UP000327044"/>
    </source>
</evidence>
<dbReference type="SUPFAM" id="SSF53474">
    <property type="entry name" value="alpha/beta-Hydrolases"/>
    <property type="match status" value="1"/>
</dbReference>
<dbReference type="AlphaFoldDB" id="A0A1Y1LQ15"/>
<reference evidence="14 15" key="2">
    <citation type="journal article" date="2018" name="Elife">
        <title>Firefly genomes illuminate parallel origins of bioluminescence in beetles.</title>
        <authorList>
            <person name="Fallon T.R."/>
            <person name="Lower S.E."/>
            <person name="Chang C.H."/>
            <person name="Bessho-Uehara M."/>
            <person name="Martin G.J."/>
            <person name="Bewick A.J."/>
            <person name="Behringer M."/>
            <person name="Debat H.J."/>
            <person name="Wong I."/>
            <person name="Day J.C."/>
            <person name="Suvorov A."/>
            <person name="Silva C.J."/>
            <person name="Stanger-Hall K.F."/>
            <person name="Hall D.W."/>
            <person name="Schmitz R.J."/>
            <person name="Nelson D.R."/>
            <person name="Lewis S.M."/>
            <person name="Shigenobu S."/>
            <person name="Bybee S.M."/>
            <person name="Larracuente A.M."/>
            <person name="Oba Y."/>
            <person name="Weng J.K."/>
        </authorList>
    </citation>
    <scope>NUCLEOTIDE SEQUENCE [LARGE SCALE GENOMIC DNA]</scope>
    <source>
        <strain evidence="14">1611_PpyrPB1</strain>
        <tissue evidence="14">Whole body</tissue>
    </source>
</reference>
<dbReference type="GO" id="GO:0052689">
    <property type="term" value="F:carboxylic ester hydrolase activity"/>
    <property type="evidence" value="ECO:0007669"/>
    <property type="project" value="TreeGrafter"/>
</dbReference>
<keyword evidence="7" id="KW-0443">Lipid metabolism</keyword>
<dbReference type="FunFam" id="3.40.50.1820:FF:000010">
    <property type="entry name" value="Acyl-protein thioesterase 2"/>
    <property type="match status" value="1"/>
</dbReference>
<dbReference type="OrthoDB" id="2418081at2759"/>
<evidence type="ECO:0000256" key="11">
    <source>
        <dbReference type="SAM" id="SignalP"/>
    </source>
</evidence>
<evidence type="ECO:0000256" key="7">
    <source>
        <dbReference type="ARBA" id="ARBA00023098"/>
    </source>
</evidence>
<evidence type="ECO:0000313" key="14">
    <source>
        <dbReference type="EMBL" id="KAB0796935.1"/>
    </source>
</evidence>
<dbReference type="Gene3D" id="3.40.50.1820">
    <property type="entry name" value="alpha/beta hydrolase"/>
    <property type="match status" value="1"/>
</dbReference>
<evidence type="ECO:0000256" key="5">
    <source>
        <dbReference type="ARBA" id="ARBA00022801"/>
    </source>
</evidence>
<feature type="signal peptide" evidence="11">
    <location>
        <begin position="1"/>
        <end position="25"/>
    </location>
</feature>
<dbReference type="EMBL" id="GEZM01049949">
    <property type="protein sequence ID" value="JAV75739.1"/>
    <property type="molecule type" value="Transcribed_RNA"/>
</dbReference>
<evidence type="ECO:0000256" key="9">
    <source>
        <dbReference type="ARBA" id="ARBA00047337"/>
    </source>
</evidence>
<evidence type="ECO:0000256" key="8">
    <source>
        <dbReference type="ARBA" id="ARBA00031195"/>
    </source>
</evidence>
<keyword evidence="15" id="KW-1185">Reference proteome</keyword>
<dbReference type="FunCoup" id="A0A1Y1LQ15">
    <property type="interactions" value="1922"/>
</dbReference>
<reference evidence="14" key="3">
    <citation type="submission" date="2019-08" db="EMBL/GenBank/DDBJ databases">
        <authorList>
            <consortium name="Photinus pyralis genome working group"/>
            <person name="Fallon T.R."/>
            <person name="Sander Lower S.E."/>
            <person name="Weng J.-K."/>
        </authorList>
    </citation>
    <scope>NUCLEOTIDE SEQUENCE</scope>
    <source>
        <strain evidence="14">1611_PpyrPB1</strain>
        <tissue evidence="14">Whole body</tissue>
    </source>
</reference>
<keyword evidence="5" id="KW-0378">Hydrolase</keyword>
<dbReference type="PANTHER" id="PTHR10655:SF68">
    <property type="entry name" value="PALMITOYL-PROTEIN HYDROLASE"/>
    <property type="match status" value="1"/>
</dbReference>
<dbReference type="InParanoid" id="A0A1Y1LQ15"/>
<dbReference type="EMBL" id="VVIM01000007">
    <property type="protein sequence ID" value="KAB0796935.1"/>
    <property type="molecule type" value="Genomic_DNA"/>
</dbReference>
<proteinExistence type="inferred from homology"/>
<dbReference type="InterPro" id="IPR029058">
    <property type="entry name" value="AB_hydrolase_fold"/>
</dbReference>
<dbReference type="InterPro" id="IPR003140">
    <property type="entry name" value="PLipase/COase/thioEstase"/>
</dbReference>
<feature type="domain" description="Phospholipase/carboxylesterase/thioesterase" evidence="12">
    <location>
        <begin position="31"/>
        <end position="241"/>
    </location>
</feature>
<dbReference type="PANTHER" id="PTHR10655">
    <property type="entry name" value="LYSOPHOSPHOLIPASE-RELATED"/>
    <property type="match status" value="1"/>
</dbReference>
<dbReference type="Proteomes" id="UP000327044">
    <property type="component" value="Unassembled WGS sequence"/>
</dbReference>
<evidence type="ECO:0000256" key="6">
    <source>
        <dbReference type="ARBA" id="ARBA00022832"/>
    </source>
</evidence>
<evidence type="ECO:0000313" key="13">
    <source>
        <dbReference type="EMBL" id="JAV75739.1"/>
    </source>
</evidence>
<dbReference type="InterPro" id="IPR050565">
    <property type="entry name" value="LYPA1-2/EST-like"/>
</dbReference>
<comment type="similarity">
    <text evidence="2">Belongs to the AB hydrolase superfamily. AB hydrolase 2 family.</text>
</comment>
<evidence type="ECO:0000256" key="4">
    <source>
        <dbReference type="ARBA" id="ARBA00022490"/>
    </source>
</evidence>
<accession>A0A1Y1LQ15</accession>
<evidence type="ECO:0000259" key="12">
    <source>
        <dbReference type="Pfam" id="PF02230"/>
    </source>
</evidence>
<comment type="catalytic activity">
    <reaction evidence="9">
        <text>S-hexadecanoyl-L-cysteinyl-[protein] + H2O = L-cysteinyl-[protein] + hexadecanoate + H(+)</text>
        <dbReference type="Rhea" id="RHEA:19233"/>
        <dbReference type="Rhea" id="RHEA-COMP:10131"/>
        <dbReference type="Rhea" id="RHEA-COMP:11032"/>
        <dbReference type="ChEBI" id="CHEBI:7896"/>
        <dbReference type="ChEBI" id="CHEBI:15377"/>
        <dbReference type="ChEBI" id="CHEBI:15378"/>
        <dbReference type="ChEBI" id="CHEBI:29950"/>
        <dbReference type="ChEBI" id="CHEBI:74151"/>
        <dbReference type="EC" id="3.1.2.22"/>
    </reaction>
</comment>
<name>A0A1Y1LQ15_PHOPY</name>
<keyword evidence="4" id="KW-0963">Cytoplasm</keyword>
<comment type="subcellular location">
    <subcellularLocation>
        <location evidence="1">Cytoplasm</location>
    </subcellularLocation>
</comment>
<dbReference type="GO" id="GO:0008474">
    <property type="term" value="F:palmitoyl-(protein) hydrolase activity"/>
    <property type="evidence" value="ECO:0007669"/>
    <property type="project" value="UniProtKB-EC"/>
</dbReference>
<comment type="catalytic activity">
    <reaction evidence="10">
        <text>1-hexadecanoyl-sn-glycero-3-phosphocholine + H2O = sn-glycerol 3-phosphocholine + hexadecanoate + H(+)</text>
        <dbReference type="Rhea" id="RHEA:40435"/>
        <dbReference type="ChEBI" id="CHEBI:7896"/>
        <dbReference type="ChEBI" id="CHEBI:15377"/>
        <dbReference type="ChEBI" id="CHEBI:15378"/>
        <dbReference type="ChEBI" id="CHEBI:16870"/>
        <dbReference type="ChEBI" id="CHEBI:72998"/>
    </reaction>
    <physiologicalReaction direction="left-to-right" evidence="10">
        <dbReference type="Rhea" id="RHEA:40436"/>
    </physiologicalReaction>
</comment>
<evidence type="ECO:0000256" key="1">
    <source>
        <dbReference type="ARBA" id="ARBA00004496"/>
    </source>
</evidence>
<evidence type="ECO:0000256" key="2">
    <source>
        <dbReference type="ARBA" id="ARBA00006499"/>
    </source>
</evidence>
<dbReference type="GO" id="GO:0005737">
    <property type="term" value="C:cytoplasm"/>
    <property type="evidence" value="ECO:0007669"/>
    <property type="project" value="UniProtKB-SubCell"/>
</dbReference>
<reference evidence="13" key="1">
    <citation type="journal article" date="2016" name="Sci. Rep.">
        <title>Molecular characterization of firefly nuptial gifts: a multi-omics approach sheds light on postcopulatory sexual selection.</title>
        <authorList>
            <person name="Al-Wathiqui N."/>
            <person name="Fallon T.R."/>
            <person name="South A."/>
            <person name="Weng J.K."/>
            <person name="Lewis S.M."/>
        </authorList>
    </citation>
    <scope>NUCLEOTIDE SEQUENCE</scope>
</reference>
<dbReference type="Pfam" id="PF02230">
    <property type="entry name" value="Abhydrolase_2"/>
    <property type="match status" value="1"/>
</dbReference>
<evidence type="ECO:0000256" key="3">
    <source>
        <dbReference type="ARBA" id="ARBA00012423"/>
    </source>
</evidence>
<evidence type="ECO:0000256" key="10">
    <source>
        <dbReference type="ARBA" id="ARBA00048656"/>
    </source>
</evidence>
<dbReference type="EC" id="3.1.2.22" evidence="3"/>
<protein>
    <recommendedName>
        <fullName evidence="3">palmitoyl-protein hydrolase</fullName>
        <ecNumber evidence="3">3.1.2.22</ecNumber>
    </recommendedName>
    <alternativeName>
        <fullName evidence="8">Palmitoyl-protein hydrolase</fullName>
    </alternativeName>
</protein>
<gene>
    <name evidence="14" type="ORF">PPYR_10996</name>
</gene>
<keyword evidence="6" id="KW-0276">Fatty acid metabolism</keyword>
<keyword evidence="11" id="KW-0732">Signal</keyword>